<dbReference type="Pfam" id="PF22037">
    <property type="entry name" value="PSD13_N"/>
    <property type="match status" value="1"/>
</dbReference>
<sequence>MAQPRPLEFLEQLQNEYPQAASDIGELGNLYTRKLWHQLTVKIDDIFKADGPLNSGDVPIRLFNSFVLDFGQRMNLLKFAQFAVHATKSLATPQAMVDFLTGVVAKLEEMKMAQGKEPILFLRMHITQHQIELGDLASAKEGVSSGRDTLAGLSDADPSVSASVFYVASLLAKAQADYAEFYRTSLMYLSYVSSDALPQDFKGRLAVDVGLAALLGKGVYSFGQLLQHPIAKVLEGGAYAWLHDILVAFNAGDLPRYDALCAQHAAVLNAQPALVAAARELREKVTLMALLDLISSTPPEARCLPLDTVGGRTRLDRDGVEFLLMKALALHLIEGSLDAVGGTVTVTWVTPRVLTLGQVAGLKARLDAWSAKVAAAAATLEHESVGVGA</sequence>
<dbReference type="InterPro" id="IPR035298">
    <property type="entry name" value="PSMD13"/>
</dbReference>
<accession>A0A7S0RYM3</accession>
<feature type="domain" description="PCI" evidence="2">
    <location>
        <begin position="180"/>
        <end position="351"/>
    </location>
</feature>
<dbReference type="GO" id="GO:0005198">
    <property type="term" value="F:structural molecule activity"/>
    <property type="evidence" value="ECO:0007669"/>
    <property type="project" value="TreeGrafter"/>
</dbReference>
<dbReference type="GO" id="GO:0005634">
    <property type="term" value="C:nucleus"/>
    <property type="evidence" value="ECO:0007669"/>
    <property type="project" value="TreeGrafter"/>
</dbReference>
<dbReference type="GO" id="GO:0008541">
    <property type="term" value="C:proteasome regulatory particle, lid subcomplex"/>
    <property type="evidence" value="ECO:0007669"/>
    <property type="project" value="TreeGrafter"/>
</dbReference>
<proteinExistence type="predicted"/>
<evidence type="ECO:0000259" key="2">
    <source>
        <dbReference type="PROSITE" id="PS50250"/>
    </source>
</evidence>
<dbReference type="PANTHER" id="PTHR10539:SF0">
    <property type="entry name" value="26S PROTEASOME NON-ATPASE REGULATORY SUBUNIT 13"/>
    <property type="match status" value="1"/>
</dbReference>
<evidence type="ECO:0000313" key="3">
    <source>
        <dbReference type="EMBL" id="CAD8690998.1"/>
    </source>
</evidence>
<dbReference type="GO" id="GO:0006511">
    <property type="term" value="P:ubiquitin-dependent protein catabolic process"/>
    <property type="evidence" value="ECO:0007669"/>
    <property type="project" value="TreeGrafter"/>
</dbReference>
<gene>
    <name evidence="3" type="ORF">CLEI1391_LOCUS15343</name>
</gene>
<dbReference type="SMART" id="SM00088">
    <property type="entry name" value="PINT"/>
    <property type="match status" value="1"/>
</dbReference>
<protein>
    <recommendedName>
        <fullName evidence="2">PCI domain-containing protein</fullName>
    </recommendedName>
</protein>
<dbReference type="InterPro" id="IPR000717">
    <property type="entry name" value="PCI_dom"/>
</dbReference>
<dbReference type="GO" id="GO:0005829">
    <property type="term" value="C:cytosol"/>
    <property type="evidence" value="ECO:0007669"/>
    <property type="project" value="TreeGrafter"/>
</dbReference>
<organism evidence="3">
    <name type="scientific">Chlamydomonas leiostraca</name>
    <dbReference type="NCBI Taxonomy" id="1034604"/>
    <lineage>
        <taxon>Eukaryota</taxon>
        <taxon>Viridiplantae</taxon>
        <taxon>Chlorophyta</taxon>
        <taxon>core chlorophytes</taxon>
        <taxon>Chlorophyceae</taxon>
        <taxon>CS clade</taxon>
        <taxon>Chlamydomonadales</taxon>
        <taxon>Chlamydomonadaceae</taxon>
        <taxon>Chlamydomonas</taxon>
    </lineage>
</organism>
<dbReference type="EMBL" id="HBFB01027474">
    <property type="protein sequence ID" value="CAD8690998.1"/>
    <property type="molecule type" value="Transcribed_RNA"/>
</dbReference>
<dbReference type="Pfam" id="PF01399">
    <property type="entry name" value="PCI"/>
    <property type="match status" value="1"/>
</dbReference>
<evidence type="ECO:0000256" key="1">
    <source>
        <dbReference type="ARBA" id="ARBA00022942"/>
    </source>
</evidence>
<dbReference type="PROSITE" id="PS50250">
    <property type="entry name" value="PCI"/>
    <property type="match status" value="1"/>
</dbReference>
<dbReference type="AlphaFoldDB" id="A0A7S0RYM3"/>
<dbReference type="PANTHER" id="PTHR10539">
    <property type="entry name" value="26S PROTEASOME NON-ATPASE REGULATORY SUBUNIT 13"/>
    <property type="match status" value="1"/>
</dbReference>
<reference evidence="3" key="1">
    <citation type="submission" date="2021-01" db="EMBL/GenBank/DDBJ databases">
        <authorList>
            <person name="Corre E."/>
            <person name="Pelletier E."/>
            <person name="Niang G."/>
            <person name="Scheremetjew M."/>
            <person name="Finn R."/>
            <person name="Kale V."/>
            <person name="Holt S."/>
            <person name="Cochrane G."/>
            <person name="Meng A."/>
            <person name="Brown T."/>
            <person name="Cohen L."/>
        </authorList>
    </citation>
    <scope>NUCLEOTIDE SEQUENCE</scope>
    <source>
        <strain evidence="3">SAG 11-49</strain>
    </source>
</reference>
<keyword evidence="1" id="KW-0647">Proteasome</keyword>
<dbReference type="InterPro" id="IPR054179">
    <property type="entry name" value="PSD13_N"/>
</dbReference>
<name>A0A7S0RYM3_9CHLO</name>